<evidence type="ECO:0008006" key="4">
    <source>
        <dbReference type="Google" id="ProtNLM"/>
    </source>
</evidence>
<gene>
    <name evidence="2" type="ordered locus">FRAAL6109</name>
</gene>
<feature type="region of interest" description="Disordered" evidence="1">
    <location>
        <begin position="238"/>
        <end position="260"/>
    </location>
</feature>
<keyword evidence="3" id="KW-1185">Reference proteome</keyword>
<sequence>MNTGQAADYRARLRTAGIFSVPDLYPPQTVARWNEILDREFAEKADQARAYVGADRLVALGIAEEVFSTPLRRAIRALIPDAVLYHCHVYETAANQERSHIHAGRLGGWHRDTETIRLYEPAAAPQYISIFVYLSDVASGSGGFELRTLPPAQAIAAGNRSVVVQGQAGTAFVWNRSFYHRATPNLSPVRRRVLKLSIQATSLPNDRIELPEFARARTAVNPADEYLGFLLGVGRGGPAAPRQLPQPADPATPPPPAADLVPNSVVEVGRADALWHRVSAVKYRLPVG</sequence>
<dbReference type="OrthoDB" id="4684460at2"/>
<dbReference type="AlphaFoldDB" id="Q0RCU1"/>
<dbReference type="KEGG" id="fal:FRAAL6109"/>
<evidence type="ECO:0000256" key="1">
    <source>
        <dbReference type="SAM" id="MobiDB-lite"/>
    </source>
</evidence>
<dbReference type="STRING" id="326424.FRAAL6109"/>
<evidence type="ECO:0000313" key="3">
    <source>
        <dbReference type="Proteomes" id="UP000000657"/>
    </source>
</evidence>
<evidence type="ECO:0000313" key="2">
    <source>
        <dbReference type="EMBL" id="CAJ64733.1"/>
    </source>
</evidence>
<dbReference type="EMBL" id="CT573213">
    <property type="protein sequence ID" value="CAJ64733.1"/>
    <property type="molecule type" value="Genomic_DNA"/>
</dbReference>
<dbReference type="SUPFAM" id="SSF51197">
    <property type="entry name" value="Clavaminate synthase-like"/>
    <property type="match status" value="1"/>
</dbReference>
<protein>
    <recommendedName>
        <fullName evidence="4">Fe2OG dioxygenase domain-containing protein</fullName>
    </recommendedName>
</protein>
<proteinExistence type="predicted"/>
<organism evidence="2 3">
    <name type="scientific">Frankia alni (strain DSM 45986 / CECT 9034 / ACN14a)</name>
    <dbReference type="NCBI Taxonomy" id="326424"/>
    <lineage>
        <taxon>Bacteria</taxon>
        <taxon>Bacillati</taxon>
        <taxon>Actinomycetota</taxon>
        <taxon>Actinomycetes</taxon>
        <taxon>Frankiales</taxon>
        <taxon>Frankiaceae</taxon>
        <taxon>Frankia</taxon>
    </lineage>
</organism>
<name>Q0RCU1_FRAAA</name>
<reference evidence="2 3" key="1">
    <citation type="journal article" date="2007" name="Genome Res.">
        <title>Genome characteristics of facultatively symbiotic Frankia sp. strains reflect host range and host plant biogeography.</title>
        <authorList>
            <person name="Normand P."/>
            <person name="Lapierre P."/>
            <person name="Tisa L.S."/>
            <person name="Gogarten J.P."/>
            <person name="Alloisio N."/>
            <person name="Bagnarol E."/>
            <person name="Bassi C.A."/>
            <person name="Berry A.M."/>
            <person name="Bickhart D.M."/>
            <person name="Choisne N."/>
            <person name="Couloux A."/>
            <person name="Cournoyer B."/>
            <person name="Cruveiller S."/>
            <person name="Daubin V."/>
            <person name="Demange N."/>
            <person name="Francino M.P."/>
            <person name="Goltsman E."/>
            <person name="Huang Y."/>
            <person name="Kopp O.R."/>
            <person name="Labarre L."/>
            <person name="Lapidus A."/>
            <person name="Lavire C."/>
            <person name="Marechal J."/>
            <person name="Martinez M."/>
            <person name="Mastronunzio J.E."/>
            <person name="Mullin B.C."/>
            <person name="Niemann J."/>
            <person name="Pujic P."/>
            <person name="Rawnsley T."/>
            <person name="Rouy Z."/>
            <person name="Schenowitz C."/>
            <person name="Sellstedt A."/>
            <person name="Tavares F."/>
            <person name="Tomkins J.P."/>
            <person name="Vallenet D."/>
            <person name="Valverde C."/>
            <person name="Wall L.G."/>
            <person name="Wang Y."/>
            <person name="Medigue C."/>
            <person name="Benson D.R."/>
        </authorList>
    </citation>
    <scope>NUCLEOTIDE SEQUENCE [LARGE SCALE GENOMIC DNA]</scope>
    <source>
        <strain evidence="3">DSM 45986 / CECT 9034 / ACN14a</strain>
    </source>
</reference>
<dbReference type="Proteomes" id="UP000000657">
    <property type="component" value="Chromosome"/>
</dbReference>
<feature type="compositionally biased region" description="Pro residues" evidence="1">
    <location>
        <begin position="247"/>
        <end position="257"/>
    </location>
</feature>
<dbReference type="RefSeq" id="WP_011607160.1">
    <property type="nucleotide sequence ID" value="NC_008278.1"/>
</dbReference>
<dbReference type="Gene3D" id="2.60.120.620">
    <property type="entry name" value="q2cbj1_9rhob like domain"/>
    <property type="match status" value="1"/>
</dbReference>
<accession>Q0RCU1</accession>
<dbReference type="eggNOG" id="ENOG50348NU">
    <property type="taxonomic scope" value="Bacteria"/>
</dbReference>
<dbReference type="HOGENOM" id="CLU_965597_0_0_11"/>